<name>A0ABD0YN80_9HEMI</name>
<evidence type="ECO:0000313" key="2">
    <source>
        <dbReference type="EMBL" id="KAL1122578.1"/>
    </source>
</evidence>
<dbReference type="EMBL" id="JBFDAA010000013">
    <property type="protein sequence ID" value="KAL1122578.1"/>
    <property type="molecule type" value="Genomic_DNA"/>
</dbReference>
<evidence type="ECO:0000256" key="1">
    <source>
        <dbReference type="SAM" id="MobiDB-lite"/>
    </source>
</evidence>
<sequence length="216" mass="24257">MGNKPERDLPVRVPESMREASSEDRAAEVGRRLWKQMGPLQASKVRQLAGAATLDARSAASCVSYVVGSLYGYRCVGPTLAAIDPDEKRASQMLAMELRNAYTKSAARWVPSSQPSLHATVQPHRLRRRLTTAVQDNPARLQERPPPSESPKKSFKGKREKISNKLEASNYIMQLNHKKYHKRLANCTYRFPSSPASRIGTIATLLRLYALQTFRH</sequence>
<keyword evidence="3" id="KW-1185">Reference proteome</keyword>
<feature type="region of interest" description="Disordered" evidence="1">
    <location>
        <begin position="136"/>
        <end position="160"/>
    </location>
</feature>
<dbReference type="Proteomes" id="UP001558652">
    <property type="component" value="Unassembled WGS sequence"/>
</dbReference>
<protein>
    <submittedName>
        <fullName evidence="2">Uncharacterized protein</fullName>
    </submittedName>
</protein>
<reference evidence="2 3" key="1">
    <citation type="submission" date="2024-07" db="EMBL/GenBank/DDBJ databases">
        <title>Chromosome-level genome assembly of the water stick insect Ranatra chinensis (Heteroptera: Nepidae).</title>
        <authorList>
            <person name="Liu X."/>
        </authorList>
    </citation>
    <scope>NUCLEOTIDE SEQUENCE [LARGE SCALE GENOMIC DNA]</scope>
    <source>
        <strain evidence="2">Cailab_2021Rc</strain>
        <tissue evidence="2">Muscle</tissue>
    </source>
</reference>
<organism evidence="2 3">
    <name type="scientific">Ranatra chinensis</name>
    <dbReference type="NCBI Taxonomy" id="642074"/>
    <lineage>
        <taxon>Eukaryota</taxon>
        <taxon>Metazoa</taxon>
        <taxon>Ecdysozoa</taxon>
        <taxon>Arthropoda</taxon>
        <taxon>Hexapoda</taxon>
        <taxon>Insecta</taxon>
        <taxon>Pterygota</taxon>
        <taxon>Neoptera</taxon>
        <taxon>Paraneoptera</taxon>
        <taxon>Hemiptera</taxon>
        <taxon>Heteroptera</taxon>
        <taxon>Panheteroptera</taxon>
        <taxon>Nepomorpha</taxon>
        <taxon>Nepidae</taxon>
        <taxon>Ranatrinae</taxon>
        <taxon>Ranatra</taxon>
    </lineage>
</organism>
<dbReference type="AlphaFoldDB" id="A0ABD0YN80"/>
<proteinExistence type="predicted"/>
<gene>
    <name evidence="2" type="ORF">AAG570_002908</name>
</gene>
<accession>A0ABD0YN80</accession>
<feature type="region of interest" description="Disordered" evidence="1">
    <location>
        <begin position="1"/>
        <end position="27"/>
    </location>
</feature>
<comment type="caution">
    <text evidence="2">The sequence shown here is derived from an EMBL/GenBank/DDBJ whole genome shotgun (WGS) entry which is preliminary data.</text>
</comment>
<evidence type="ECO:0000313" key="3">
    <source>
        <dbReference type="Proteomes" id="UP001558652"/>
    </source>
</evidence>